<feature type="site" description="Important for substrate specificity" evidence="5">
    <location>
        <position position="155"/>
    </location>
</feature>
<comment type="caution">
    <text evidence="6">The sequence shown here is derived from an EMBL/GenBank/DDBJ whole genome shotgun (WGS) entry which is preliminary data.</text>
</comment>
<sequence length="201" mass="22042">MKRPIILGSTSPFRKAILEKLAIPFVCCAPDVDESANNNESPQQLVERLAVEKAQAVAKHYEHGLVIGSDQLAVVNGKVLGKPHSHENAVAQLQASSGNVVTFYTGLSLLDAQSGQFESLVEPFEVHFRTLTDDEIEHYLTLETPYKCAGSFKSEAAGIALFEKLVGDDPNTLMGMPLIRLIELLRRQQVDVLALANEHNH</sequence>
<reference evidence="6" key="1">
    <citation type="submission" date="2021-07" db="EMBL/GenBank/DDBJ databases">
        <title>Neiella marina sp. nov., isolated from the intestinal content of sea cucumber Apostichopus japonicus.</title>
        <authorList>
            <person name="Bai X."/>
        </authorList>
    </citation>
    <scope>NUCLEOTIDE SEQUENCE</scope>
    <source>
        <strain evidence="6">126</strain>
    </source>
</reference>
<dbReference type="SUPFAM" id="SSF52972">
    <property type="entry name" value="ITPase-like"/>
    <property type="match status" value="1"/>
</dbReference>
<feature type="site" description="Important for substrate specificity" evidence="5">
    <location>
        <position position="13"/>
    </location>
</feature>
<dbReference type="Pfam" id="PF02545">
    <property type="entry name" value="Maf"/>
    <property type="match status" value="1"/>
</dbReference>
<feature type="site" description="Important for substrate specificity" evidence="5">
    <location>
        <position position="71"/>
    </location>
</feature>
<evidence type="ECO:0000313" key="6">
    <source>
        <dbReference type="EMBL" id="MBW8192617.1"/>
    </source>
</evidence>
<comment type="subcellular location">
    <subcellularLocation>
        <location evidence="1 5">Cytoplasm</location>
    </subcellularLocation>
</comment>
<comment type="function">
    <text evidence="5">Nucleoside triphosphate pyrophosphatase that hydrolyzes 7-methyl-GTP (m(7)GTP). May have a dual role in cell division arrest and in preventing the incorporation of modified nucleotides into cellular nucleic acids.</text>
</comment>
<evidence type="ECO:0000256" key="1">
    <source>
        <dbReference type="ARBA" id="ARBA00004496"/>
    </source>
</evidence>
<proteinExistence type="inferred from homology"/>
<comment type="catalytic activity">
    <reaction evidence="5">
        <text>N(7)-methyl-GTP + H2O = N(7)-methyl-GMP + diphosphate + H(+)</text>
        <dbReference type="Rhea" id="RHEA:58744"/>
        <dbReference type="ChEBI" id="CHEBI:15377"/>
        <dbReference type="ChEBI" id="CHEBI:15378"/>
        <dbReference type="ChEBI" id="CHEBI:33019"/>
        <dbReference type="ChEBI" id="CHEBI:58285"/>
        <dbReference type="ChEBI" id="CHEBI:87133"/>
    </reaction>
</comment>
<dbReference type="CDD" id="cd00555">
    <property type="entry name" value="Maf"/>
    <property type="match status" value="1"/>
</dbReference>
<accession>A0ABS7EJT3</accession>
<dbReference type="Gene3D" id="3.90.950.10">
    <property type="match status" value="1"/>
</dbReference>
<dbReference type="RefSeq" id="WP_220105238.1">
    <property type="nucleotide sequence ID" value="NZ_JAHZSS010000025.1"/>
</dbReference>
<protein>
    <recommendedName>
        <fullName evidence="5">7-methyl-GTP pyrophosphatase</fullName>
        <shortName evidence="5">m(7)GTP pyrophosphatase</shortName>
        <ecNumber evidence="5">3.6.1.-</ecNumber>
    </recommendedName>
</protein>
<name>A0ABS7EJT3_9GAMM</name>
<evidence type="ECO:0000256" key="3">
    <source>
        <dbReference type="ARBA" id="ARBA00022801"/>
    </source>
</evidence>
<keyword evidence="2 5" id="KW-0963">Cytoplasm</keyword>
<organism evidence="6 7">
    <name type="scientific">Neiella holothuriorum</name>
    <dbReference type="NCBI Taxonomy" id="2870530"/>
    <lineage>
        <taxon>Bacteria</taxon>
        <taxon>Pseudomonadati</taxon>
        <taxon>Pseudomonadota</taxon>
        <taxon>Gammaproteobacteria</taxon>
        <taxon>Alteromonadales</taxon>
        <taxon>Echinimonadaceae</taxon>
        <taxon>Neiella</taxon>
    </lineage>
</organism>
<dbReference type="PANTHER" id="PTHR43213">
    <property type="entry name" value="BIFUNCTIONAL DTTP/UTP PYROPHOSPHATASE/METHYLTRANSFERASE PROTEIN-RELATED"/>
    <property type="match status" value="1"/>
</dbReference>
<dbReference type="EC" id="3.6.1.-" evidence="5"/>
<feature type="active site" description="Proton acceptor" evidence="5">
    <location>
        <position position="70"/>
    </location>
</feature>
<comment type="caution">
    <text evidence="5">Lacks conserved residue(s) required for the propagation of feature annotation.</text>
</comment>
<evidence type="ECO:0000256" key="2">
    <source>
        <dbReference type="ARBA" id="ARBA00022490"/>
    </source>
</evidence>
<keyword evidence="7" id="KW-1185">Reference proteome</keyword>
<dbReference type="InterPro" id="IPR003697">
    <property type="entry name" value="Maf-like"/>
</dbReference>
<comment type="similarity">
    <text evidence="5">Belongs to the Maf family. YceF subfamily.</text>
</comment>
<keyword evidence="4 5" id="KW-0546">Nucleotide metabolism</keyword>
<dbReference type="NCBIfam" id="TIGR00172">
    <property type="entry name" value="maf"/>
    <property type="match status" value="1"/>
</dbReference>
<evidence type="ECO:0000313" key="7">
    <source>
        <dbReference type="Proteomes" id="UP001166251"/>
    </source>
</evidence>
<dbReference type="PANTHER" id="PTHR43213:SF10">
    <property type="entry name" value="7-METHYL-GTP PYROPHOSPHATASE"/>
    <property type="match status" value="1"/>
</dbReference>
<evidence type="ECO:0000256" key="5">
    <source>
        <dbReference type="HAMAP-Rule" id="MF_00528"/>
    </source>
</evidence>
<dbReference type="InterPro" id="IPR029001">
    <property type="entry name" value="ITPase-like_fam"/>
</dbReference>
<gene>
    <name evidence="6" type="ORF">K0504_16380</name>
</gene>
<dbReference type="HAMAP" id="MF_00528">
    <property type="entry name" value="Maf"/>
    <property type="match status" value="1"/>
</dbReference>
<dbReference type="EMBL" id="JAHZSS010000025">
    <property type="protein sequence ID" value="MBW8192617.1"/>
    <property type="molecule type" value="Genomic_DNA"/>
</dbReference>
<keyword evidence="3 5" id="KW-0378">Hydrolase</keyword>
<dbReference type="PIRSF" id="PIRSF006305">
    <property type="entry name" value="Maf"/>
    <property type="match status" value="1"/>
</dbReference>
<dbReference type="Proteomes" id="UP001166251">
    <property type="component" value="Unassembled WGS sequence"/>
</dbReference>
<comment type="cofactor">
    <cofactor evidence="5">
        <name>a divalent metal cation</name>
        <dbReference type="ChEBI" id="CHEBI:60240"/>
    </cofactor>
</comment>
<evidence type="ECO:0000256" key="4">
    <source>
        <dbReference type="ARBA" id="ARBA00023080"/>
    </source>
</evidence>